<dbReference type="InterPro" id="IPR043150">
    <property type="entry name" value="Phytochrome_PHY_sf"/>
</dbReference>
<dbReference type="PRINTS" id="PR01033">
    <property type="entry name" value="PHYTOCHROME"/>
</dbReference>
<reference evidence="10 11" key="1">
    <citation type="submission" date="2021-10" db="EMBL/GenBank/DDBJ databases">
        <authorList>
            <person name="Chen M."/>
        </authorList>
    </citation>
    <scope>NUCLEOTIDE SEQUENCE [LARGE SCALE GENOMIC DNA]</scope>
    <source>
        <strain evidence="10 11">H3-26</strain>
    </source>
</reference>
<gene>
    <name evidence="10" type="ORF">LG219_08805</name>
</gene>
<feature type="domain" description="PAC" evidence="7">
    <location>
        <begin position="592"/>
        <end position="647"/>
    </location>
</feature>
<dbReference type="InterPro" id="IPR013654">
    <property type="entry name" value="PAS_2"/>
</dbReference>
<comment type="caution">
    <text evidence="10">The sequence shown here is derived from an EMBL/GenBank/DDBJ whole genome shotgun (WGS) entry which is preliminary data.</text>
</comment>
<dbReference type="InterPro" id="IPR000160">
    <property type="entry name" value="GGDEF_dom"/>
</dbReference>
<evidence type="ECO:0000256" key="2">
    <source>
        <dbReference type="ARBA" id="ARBA00022606"/>
    </source>
</evidence>
<dbReference type="PROSITE" id="PS50113">
    <property type="entry name" value="PAC"/>
    <property type="match status" value="1"/>
</dbReference>
<dbReference type="InterPro" id="IPR000700">
    <property type="entry name" value="PAS-assoc_C"/>
</dbReference>
<keyword evidence="1" id="KW-0600">Photoreceptor protein</keyword>
<name>A0ABS8BKZ2_9NEIS</name>
<evidence type="ECO:0000313" key="10">
    <source>
        <dbReference type="EMBL" id="MCB5196376.1"/>
    </source>
</evidence>
<dbReference type="InterPro" id="IPR003018">
    <property type="entry name" value="GAF"/>
</dbReference>
<dbReference type="SMART" id="SM00267">
    <property type="entry name" value="GGDEF"/>
    <property type="match status" value="1"/>
</dbReference>
<dbReference type="SUPFAM" id="SSF55781">
    <property type="entry name" value="GAF domain-like"/>
    <property type="match status" value="2"/>
</dbReference>
<dbReference type="SUPFAM" id="SSF55073">
    <property type="entry name" value="Nucleotide cyclase"/>
    <property type="match status" value="1"/>
</dbReference>
<keyword evidence="2" id="KW-0716">Sensory transduction</keyword>
<dbReference type="PROSITE" id="PS50112">
    <property type="entry name" value="PAS"/>
    <property type="match status" value="1"/>
</dbReference>
<dbReference type="InterPro" id="IPR000014">
    <property type="entry name" value="PAS"/>
</dbReference>
<evidence type="ECO:0000256" key="3">
    <source>
        <dbReference type="ARBA" id="ARBA00022991"/>
    </source>
</evidence>
<dbReference type="PANTHER" id="PTHR44757:SF2">
    <property type="entry name" value="BIOFILM ARCHITECTURE MAINTENANCE PROTEIN MBAA"/>
    <property type="match status" value="1"/>
</dbReference>
<feature type="domain" description="Phytochrome chromophore attachment site" evidence="5">
    <location>
        <begin position="143"/>
        <end position="304"/>
    </location>
</feature>
<dbReference type="CDD" id="cd00130">
    <property type="entry name" value="PAS"/>
    <property type="match status" value="1"/>
</dbReference>
<dbReference type="InterPro" id="IPR029016">
    <property type="entry name" value="GAF-like_dom_sf"/>
</dbReference>
<keyword evidence="4" id="KW-0675">Receptor</keyword>
<dbReference type="Gene3D" id="3.30.70.270">
    <property type="match status" value="1"/>
</dbReference>
<keyword evidence="3" id="KW-0157">Chromophore</keyword>
<dbReference type="SUPFAM" id="SSF55785">
    <property type="entry name" value="PYP-like sensor domain (PAS domain)"/>
    <property type="match status" value="2"/>
</dbReference>
<sequence>MPNKTVNTPEFEQALRNCATEPIHLIGSIQNHGVLLVLDLNDEIAHISSNTEHFLALAPNELLGKKISDIPLLRPVLNLLQEKKSTAYYQNIPISNKYQFDINVSSHDENLYIELIPNTIEKDNPFEIENKIKQLLSIDRTIHHSEYFNLLAQYIQEISGFDHTMIYRFDSNWDGEVIAENCHNTSTSYLGSRFPASDIPAQARQLYTKNTIRYVANVDADQIPILSAPLYTDKTPDLSYIQLRSLSPIHLQYLKNMGVAASLSISLLQDQRLWGLITCHHRTPKLLSAQALLRCELIGNLVSEHLSTDQVLEQFSLDEQIIVLFGKLSQFLWLPQQGIPDQILEEIQHLMTADGVVLSLNNKRHHFGKVPEPAELEALIQWLHTQEGDKAFACDDLSFHFSPAKAYQHLVSGVLAGPFPLRNGSYVLWFRAEYPRHIQWAGEPNKTHFYAADGSHRLIPRTSFSEWIQMWPGHAQAWLPAQIMIAQRFGSALLNQIEYIFKLEKNEHELNEVTEKLEQTQEIMSSIIKHIPAIITLKNADNLSFKLLNPAGCEFFGIPEADIIGKNDFYLFPKEQAERFIQSDRQVLAKNCIVEINTEDICTRNGEIKTLFTRKIALTNKKGDATHLLGVSIDVTEKRAAEHEIEKLAFYDPLTGLANRRLMLDRLGQTRLGSARSGKHAALILIDLDNFKSLNDIHGHDAGDWLLKEVGNRLIHTVRKGDTVARLGGDEFVLILDELNANESHAAQDIEWIAKQILEQFIHEFHIQIPNEIEVEIKSVIQHRCSPSIGISLFQGCTLSAEEILKRADTAMYQAKSGGKNTYRFFDPEMQKAVLTRITLETELRHAVVREQFILYFQPQVNNLNQYIGAEILIRWQHPTQGLISPAAFIPLAEETGLILPMGFWVLEQACQQLARWAVDPLFAHLTLSVNVSAKQFGFPSFEHEIEQLLAEYKINPNRLKIEITESLLLDNTEVVIKKMNAIRQQQVTFSIDDFGTGFSSLSYLKRLPLEQLKIDQSFIQDILSNPKDAAIASTIIALGKNLCLTVIAEGVETQAQQKLLESMGCLTYQGYLFGQAMKMTDFEHLINTQAIAK</sequence>
<proteinExistence type="predicted"/>
<dbReference type="NCBIfam" id="TIGR00254">
    <property type="entry name" value="GGDEF"/>
    <property type="match status" value="1"/>
</dbReference>
<accession>A0ABS8BKZ2</accession>
<evidence type="ECO:0000259" key="8">
    <source>
        <dbReference type="PROSITE" id="PS50883"/>
    </source>
</evidence>
<protein>
    <submittedName>
        <fullName evidence="10">EAL domain-containing protein</fullName>
    </submittedName>
</protein>
<dbReference type="PANTHER" id="PTHR44757">
    <property type="entry name" value="DIGUANYLATE CYCLASE DGCP"/>
    <property type="match status" value="1"/>
</dbReference>
<dbReference type="Gene3D" id="3.30.450.40">
    <property type="match status" value="1"/>
</dbReference>
<evidence type="ECO:0000259" key="5">
    <source>
        <dbReference type="PROSITE" id="PS50046"/>
    </source>
</evidence>
<dbReference type="RefSeq" id="WP_226764131.1">
    <property type="nucleotide sequence ID" value="NZ_JAJAWG010000004.1"/>
</dbReference>
<evidence type="ECO:0000313" key="11">
    <source>
        <dbReference type="Proteomes" id="UP001198034"/>
    </source>
</evidence>
<organism evidence="10 11">
    <name type="scientific">Deefgea salmonis</name>
    <dbReference type="NCBI Taxonomy" id="2875502"/>
    <lineage>
        <taxon>Bacteria</taxon>
        <taxon>Pseudomonadati</taxon>
        <taxon>Pseudomonadota</taxon>
        <taxon>Betaproteobacteria</taxon>
        <taxon>Neisseriales</taxon>
        <taxon>Chitinibacteraceae</taxon>
        <taxon>Deefgea</taxon>
    </lineage>
</organism>
<dbReference type="Pfam" id="PF01590">
    <property type="entry name" value="GAF"/>
    <property type="match status" value="1"/>
</dbReference>
<dbReference type="InterPro" id="IPR013656">
    <property type="entry name" value="PAS_4"/>
</dbReference>
<dbReference type="InterPro" id="IPR043128">
    <property type="entry name" value="Rev_trsase/Diguanyl_cyclase"/>
</dbReference>
<dbReference type="InterPro" id="IPR013515">
    <property type="entry name" value="Phytochrome_cen-reg"/>
</dbReference>
<evidence type="ECO:0000259" key="6">
    <source>
        <dbReference type="PROSITE" id="PS50112"/>
    </source>
</evidence>
<dbReference type="InterPro" id="IPR001294">
    <property type="entry name" value="Phytochrome"/>
</dbReference>
<feature type="domain" description="PAS" evidence="6">
    <location>
        <begin position="520"/>
        <end position="591"/>
    </location>
</feature>
<dbReference type="InterPro" id="IPR035965">
    <property type="entry name" value="PAS-like_dom_sf"/>
</dbReference>
<dbReference type="NCBIfam" id="TIGR00229">
    <property type="entry name" value="sensory_box"/>
    <property type="match status" value="1"/>
</dbReference>
<dbReference type="Pfam" id="PF00990">
    <property type="entry name" value="GGDEF"/>
    <property type="match status" value="1"/>
</dbReference>
<dbReference type="Gene3D" id="3.30.450.270">
    <property type="match status" value="1"/>
</dbReference>
<dbReference type="SMART" id="SM00091">
    <property type="entry name" value="PAS"/>
    <property type="match status" value="2"/>
</dbReference>
<dbReference type="InterPro" id="IPR016132">
    <property type="entry name" value="Phyto_chromo_attachment"/>
</dbReference>
<dbReference type="Pfam" id="PF08446">
    <property type="entry name" value="PAS_2"/>
    <property type="match status" value="1"/>
</dbReference>
<dbReference type="PROSITE" id="PS50883">
    <property type="entry name" value="EAL"/>
    <property type="match status" value="1"/>
</dbReference>
<feature type="domain" description="EAL" evidence="8">
    <location>
        <begin position="837"/>
        <end position="1091"/>
    </location>
</feature>
<dbReference type="Gene3D" id="3.20.20.450">
    <property type="entry name" value="EAL domain"/>
    <property type="match status" value="1"/>
</dbReference>
<dbReference type="SUPFAM" id="SSF141868">
    <property type="entry name" value="EAL domain-like"/>
    <property type="match status" value="1"/>
</dbReference>
<dbReference type="InterPro" id="IPR052155">
    <property type="entry name" value="Biofilm_reg_signaling"/>
</dbReference>
<dbReference type="SMART" id="SM00065">
    <property type="entry name" value="GAF"/>
    <property type="match status" value="1"/>
</dbReference>
<dbReference type="Pfam" id="PF00360">
    <property type="entry name" value="PHY"/>
    <property type="match status" value="1"/>
</dbReference>
<dbReference type="InterPro" id="IPR001633">
    <property type="entry name" value="EAL_dom"/>
</dbReference>
<dbReference type="EMBL" id="JAJAWG010000004">
    <property type="protein sequence ID" value="MCB5196376.1"/>
    <property type="molecule type" value="Genomic_DNA"/>
</dbReference>
<dbReference type="Proteomes" id="UP001198034">
    <property type="component" value="Unassembled WGS sequence"/>
</dbReference>
<dbReference type="SMART" id="SM00052">
    <property type="entry name" value="EAL"/>
    <property type="match status" value="1"/>
</dbReference>
<dbReference type="PROSITE" id="PS50046">
    <property type="entry name" value="PHYTOCHROME_2"/>
    <property type="match status" value="1"/>
</dbReference>
<keyword evidence="11" id="KW-1185">Reference proteome</keyword>
<dbReference type="CDD" id="cd01949">
    <property type="entry name" value="GGDEF"/>
    <property type="match status" value="1"/>
</dbReference>
<dbReference type="CDD" id="cd01948">
    <property type="entry name" value="EAL"/>
    <property type="match status" value="1"/>
</dbReference>
<dbReference type="Pfam" id="PF08448">
    <property type="entry name" value="PAS_4"/>
    <property type="match status" value="1"/>
</dbReference>
<dbReference type="PROSITE" id="PS50887">
    <property type="entry name" value="GGDEF"/>
    <property type="match status" value="1"/>
</dbReference>
<feature type="domain" description="GGDEF" evidence="9">
    <location>
        <begin position="679"/>
        <end position="828"/>
    </location>
</feature>
<evidence type="ECO:0000256" key="1">
    <source>
        <dbReference type="ARBA" id="ARBA00022543"/>
    </source>
</evidence>
<dbReference type="InterPro" id="IPR029787">
    <property type="entry name" value="Nucleotide_cyclase"/>
</dbReference>
<evidence type="ECO:0000259" key="7">
    <source>
        <dbReference type="PROSITE" id="PS50113"/>
    </source>
</evidence>
<dbReference type="InterPro" id="IPR035919">
    <property type="entry name" value="EAL_sf"/>
</dbReference>
<dbReference type="Gene3D" id="3.30.450.20">
    <property type="entry name" value="PAS domain"/>
    <property type="match status" value="2"/>
</dbReference>
<dbReference type="Pfam" id="PF00563">
    <property type="entry name" value="EAL"/>
    <property type="match status" value="1"/>
</dbReference>
<evidence type="ECO:0000256" key="4">
    <source>
        <dbReference type="ARBA" id="ARBA00023170"/>
    </source>
</evidence>
<evidence type="ECO:0000259" key="9">
    <source>
        <dbReference type="PROSITE" id="PS50887"/>
    </source>
</evidence>